<gene>
    <name evidence="2" type="ORF">VP1G_06181</name>
</gene>
<feature type="compositionally biased region" description="Basic and acidic residues" evidence="1">
    <location>
        <begin position="79"/>
        <end position="94"/>
    </location>
</feature>
<accession>A0A194V509</accession>
<name>A0A194V509_CYTMA</name>
<evidence type="ECO:0000313" key="3">
    <source>
        <dbReference type="Proteomes" id="UP000078576"/>
    </source>
</evidence>
<organism evidence="2 3">
    <name type="scientific">Cytospora mali</name>
    <name type="common">Apple Valsa canker fungus</name>
    <name type="synonym">Valsa mali</name>
    <dbReference type="NCBI Taxonomy" id="578113"/>
    <lineage>
        <taxon>Eukaryota</taxon>
        <taxon>Fungi</taxon>
        <taxon>Dikarya</taxon>
        <taxon>Ascomycota</taxon>
        <taxon>Pezizomycotina</taxon>
        <taxon>Sordariomycetes</taxon>
        <taxon>Sordariomycetidae</taxon>
        <taxon>Diaporthales</taxon>
        <taxon>Cytosporaceae</taxon>
        <taxon>Cytospora</taxon>
    </lineage>
</organism>
<feature type="compositionally biased region" description="Polar residues" evidence="1">
    <location>
        <begin position="129"/>
        <end position="141"/>
    </location>
</feature>
<feature type="region of interest" description="Disordered" evidence="1">
    <location>
        <begin position="1"/>
        <end position="179"/>
    </location>
</feature>
<evidence type="ECO:0000256" key="1">
    <source>
        <dbReference type="SAM" id="MobiDB-lite"/>
    </source>
</evidence>
<feature type="region of interest" description="Disordered" evidence="1">
    <location>
        <begin position="440"/>
        <end position="513"/>
    </location>
</feature>
<dbReference type="Pfam" id="PF12511">
    <property type="entry name" value="DUF3716"/>
    <property type="match status" value="1"/>
</dbReference>
<dbReference type="Proteomes" id="UP000078576">
    <property type="component" value="Unassembled WGS sequence"/>
</dbReference>
<feature type="compositionally biased region" description="Acidic residues" evidence="1">
    <location>
        <begin position="60"/>
        <end position="78"/>
    </location>
</feature>
<protein>
    <submittedName>
        <fullName evidence="2">Uncharacterized protein</fullName>
    </submittedName>
</protein>
<evidence type="ECO:0000313" key="2">
    <source>
        <dbReference type="EMBL" id="KUI58926.1"/>
    </source>
</evidence>
<dbReference type="STRING" id="694573.A0A194V509"/>
<reference evidence="3" key="1">
    <citation type="submission" date="2014-12" db="EMBL/GenBank/DDBJ databases">
        <title>Genome Sequence of Valsa Canker Pathogens Uncovers a Specific Adaption of Colonization on Woody Bark.</title>
        <authorList>
            <person name="Yin Z."/>
            <person name="Liu H."/>
            <person name="Gao X."/>
            <person name="Li Z."/>
            <person name="Song N."/>
            <person name="Ke X."/>
            <person name="Dai Q."/>
            <person name="Wu Y."/>
            <person name="Sun Y."/>
            <person name="Xu J.-R."/>
            <person name="Kang Z.K."/>
            <person name="Wang L."/>
            <person name="Huang L."/>
        </authorList>
    </citation>
    <scope>NUCLEOTIDE SEQUENCE [LARGE SCALE GENOMIC DNA]</scope>
    <source>
        <strain evidence="3">SXYL134</strain>
    </source>
</reference>
<proteinExistence type="predicted"/>
<keyword evidence="3" id="KW-1185">Reference proteome</keyword>
<feature type="compositionally biased region" description="Polar residues" evidence="1">
    <location>
        <begin position="1"/>
        <end position="10"/>
    </location>
</feature>
<dbReference type="OrthoDB" id="3545073at2759"/>
<dbReference type="EMBL" id="KN714721">
    <property type="protein sequence ID" value="KUI58926.1"/>
    <property type="molecule type" value="Genomic_DNA"/>
</dbReference>
<sequence>MPRPPLSTSVRPRYDVSLVTDDDEEDEQHSPPLGIEDLSGEDASDELQSAGGSPKRSDSEESGGEESDEGEDDGEESPVEDHSSSANGHHEDHTLSTGFQAKALPRPAPTSKSWKGSGTLKGTGPKVLSGSSRRPRNSATYNLIALSRQARGYSSSSPKKRRSERSSPHISASGLRRRSELPTYNLKELVQQTRGLPKSTLLLGKGVAKRPVKRNTNASGQTKGHVRKWLGSDDSDGDGGGDGDAVAAAAHTSKRRRVDQDTSIVNSRASEGPRVTDFATPKLDIESKSIAKTSWRNDAVASTFPGSSALLQYIVPWIICGGVSDPFVLTDDERITNLLALPKQRTIEWNNATRNRWSVSGKIDIVALIMQLTGEDSPSPCNKCTSDPEYGQWVGCKVMSSTMASEALNIYGCANCVYHGKQTYCSLKIWNRQRATKQIQSQQSSLQKKSRDGSAQGSSAEDTDQSESSATETTTAKDKIAQDSNEEHPMYHDSSGAAIREKPSQRQDVSLVSADRGIVTPLMMEPWEKAPGRIRSRNSEGMDNIAFSKSYLANGHEIPVCGEAAFRVVIIRSGHVHHFKPQSDTTRLCSIASGKLSVHMDGEDPFTIGSHGMFRILPDFGCLVESEIYDDVIVHVTSINVEYD</sequence>
<feature type="compositionally biased region" description="Basic and acidic residues" evidence="1">
    <location>
        <begin position="475"/>
        <end position="491"/>
    </location>
</feature>
<feature type="region of interest" description="Disordered" evidence="1">
    <location>
        <begin position="204"/>
        <end position="275"/>
    </location>
</feature>
<dbReference type="InterPro" id="IPR022190">
    <property type="entry name" value="DUF3716"/>
</dbReference>
<dbReference type="AlphaFoldDB" id="A0A194V509"/>